<evidence type="ECO:0000313" key="2">
    <source>
        <dbReference type="EMBL" id="CAG8466321.1"/>
    </source>
</evidence>
<dbReference type="PANTHER" id="PTHR15615:SF108">
    <property type="entry name" value="PROTEIN CNPPD1"/>
    <property type="match status" value="1"/>
</dbReference>
<comment type="caution">
    <text evidence="2">The sequence shown here is derived from an EMBL/GenBank/DDBJ whole genome shotgun (WGS) entry which is preliminary data.</text>
</comment>
<dbReference type="AlphaFoldDB" id="A0A9N8Z224"/>
<dbReference type="CDD" id="cd17039">
    <property type="entry name" value="Ubl_ubiquitin_like"/>
    <property type="match status" value="1"/>
</dbReference>
<dbReference type="InterPro" id="IPR013922">
    <property type="entry name" value="Cyclin_PHO80-like"/>
</dbReference>
<keyword evidence="3" id="KW-1185">Reference proteome</keyword>
<dbReference type="OrthoDB" id="2352742at2759"/>
<reference evidence="2" key="1">
    <citation type="submission" date="2021-06" db="EMBL/GenBank/DDBJ databases">
        <authorList>
            <person name="Kallberg Y."/>
            <person name="Tangrot J."/>
            <person name="Rosling A."/>
        </authorList>
    </citation>
    <scope>NUCLEOTIDE SEQUENCE</scope>
    <source>
        <strain evidence="2">MT106</strain>
    </source>
</reference>
<dbReference type="InterPro" id="IPR006671">
    <property type="entry name" value="Cyclin_N"/>
</dbReference>
<organism evidence="2 3">
    <name type="scientific">Ambispora gerdemannii</name>
    <dbReference type="NCBI Taxonomy" id="144530"/>
    <lineage>
        <taxon>Eukaryota</taxon>
        <taxon>Fungi</taxon>
        <taxon>Fungi incertae sedis</taxon>
        <taxon>Mucoromycota</taxon>
        <taxon>Glomeromycotina</taxon>
        <taxon>Glomeromycetes</taxon>
        <taxon>Archaeosporales</taxon>
        <taxon>Ambisporaceae</taxon>
        <taxon>Ambispora</taxon>
    </lineage>
</organism>
<dbReference type="PANTHER" id="PTHR15615">
    <property type="match status" value="1"/>
</dbReference>
<dbReference type="EMBL" id="CAJVPL010000212">
    <property type="protein sequence ID" value="CAG8466321.1"/>
    <property type="molecule type" value="Genomic_DNA"/>
</dbReference>
<dbReference type="GO" id="GO:0016538">
    <property type="term" value="F:cyclin-dependent protein serine/threonine kinase regulator activity"/>
    <property type="evidence" value="ECO:0007669"/>
    <property type="project" value="TreeGrafter"/>
</dbReference>
<dbReference type="SUPFAM" id="SSF47954">
    <property type="entry name" value="Cyclin-like"/>
    <property type="match status" value="1"/>
</dbReference>
<accession>A0A9N8Z224</accession>
<gene>
    <name evidence="2" type="ORF">AGERDE_LOCUS2511</name>
</gene>
<dbReference type="Gene3D" id="1.10.472.10">
    <property type="entry name" value="Cyclin-like"/>
    <property type="match status" value="1"/>
</dbReference>
<feature type="domain" description="Cyclin N-terminal" evidence="1">
    <location>
        <begin position="294"/>
        <end position="394"/>
    </location>
</feature>
<name>A0A9N8Z224_9GLOM</name>
<dbReference type="Proteomes" id="UP000789831">
    <property type="component" value="Unassembled WGS sequence"/>
</dbReference>
<evidence type="ECO:0000313" key="3">
    <source>
        <dbReference type="Proteomes" id="UP000789831"/>
    </source>
</evidence>
<evidence type="ECO:0000259" key="1">
    <source>
        <dbReference type="Pfam" id="PF00134"/>
    </source>
</evidence>
<protein>
    <submittedName>
        <fullName evidence="2">10562_t:CDS:1</fullName>
    </submittedName>
</protein>
<dbReference type="CDD" id="cd20557">
    <property type="entry name" value="CYCLIN_ScPCL1-like"/>
    <property type="match status" value="1"/>
</dbReference>
<dbReference type="InterPro" id="IPR036915">
    <property type="entry name" value="Cyclin-like_sf"/>
</dbReference>
<dbReference type="GO" id="GO:0000307">
    <property type="term" value="C:cyclin-dependent protein kinase holoenzyme complex"/>
    <property type="evidence" value="ECO:0007669"/>
    <property type="project" value="TreeGrafter"/>
</dbReference>
<sequence>MSSLSYHASPLSSTSFFAFTSKSKEIFEFVTPDSNSNSDINSSRADFGAIDVIADPFTQIRDEEIFVAEEKRKSQFVTFFSNVIQKVAPKNLLKRRRNTCDSSEKPSIDQQQIYMTSPHQSILRSQQSLMTSSSLSSNYLSPIINLHINIYWSPKLKIKLSIFRHASFHEFRNTISSVLGYQIPNDSIILYHSTRILELEKKLMFAESNPAFVDYLVAEGKLQRVAIEDSWRCVMGWWRNQRGLVESSREKKISGMSKFNDSVVRMELTPKRRSQLAGFLVNVVELVWGELVTNEKNKLLKHLETFFSKVNFEETIVLLAICYIHKLKLKYNDLRSVFQNCELLLFIIVALLVSYKYLEDEQPNWKSLLSLLGISFEMIMKFEWLFMEMLDYKLHVTKEEFNKYVMYFKNKFNFLAQVKENPVAVCRPKNCRNQQPKGSNNSLFVNDPSVNLVRAVQIINNTRATLESKVFGLQGST</sequence>
<dbReference type="GO" id="GO:0019901">
    <property type="term" value="F:protein kinase binding"/>
    <property type="evidence" value="ECO:0007669"/>
    <property type="project" value="InterPro"/>
</dbReference>
<dbReference type="Pfam" id="PF00134">
    <property type="entry name" value="Cyclin_N"/>
    <property type="match status" value="1"/>
</dbReference>
<proteinExistence type="predicted"/>
<dbReference type="GO" id="GO:0005634">
    <property type="term" value="C:nucleus"/>
    <property type="evidence" value="ECO:0007669"/>
    <property type="project" value="TreeGrafter"/>
</dbReference>